<evidence type="ECO:0000256" key="2">
    <source>
        <dbReference type="ARBA" id="ARBA00004569"/>
    </source>
</evidence>
<dbReference type="Pfam" id="PF04777">
    <property type="entry name" value="Evr1_Alr"/>
    <property type="match status" value="1"/>
</dbReference>
<keyword evidence="12" id="KW-1185">Reference proteome</keyword>
<evidence type="ECO:0000256" key="1">
    <source>
        <dbReference type="ARBA" id="ARBA00001974"/>
    </source>
</evidence>
<evidence type="ECO:0000256" key="5">
    <source>
        <dbReference type="ARBA" id="ARBA00023002"/>
    </source>
</evidence>
<protein>
    <recommendedName>
        <fullName evidence="9">Sulfhydryl oxidase</fullName>
        <ecNumber evidence="9">1.8.3.2</ecNumber>
    </recommendedName>
</protein>
<dbReference type="InterPro" id="IPR039799">
    <property type="entry name" value="ALR/ERV"/>
</dbReference>
<comment type="caution">
    <text evidence="11">The sequence shown here is derived from an EMBL/GenBank/DDBJ whole genome shotgun (WGS) entry which is preliminary data.</text>
</comment>
<evidence type="ECO:0000256" key="4">
    <source>
        <dbReference type="ARBA" id="ARBA00022827"/>
    </source>
</evidence>
<keyword evidence="4 9" id="KW-0274">FAD</keyword>
<dbReference type="GO" id="GO:0050660">
    <property type="term" value="F:flavin adenine dinucleotide binding"/>
    <property type="evidence" value="ECO:0007669"/>
    <property type="project" value="TreeGrafter"/>
</dbReference>
<keyword evidence="7" id="KW-1015">Disulfide bond</keyword>
<dbReference type="GO" id="GO:0016971">
    <property type="term" value="F:flavin-dependent sulfhydryl oxidase activity"/>
    <property type="evidence" value="ECO:0007669"/>
    <property type="project" value="InterPro"/>
</dbReference>
<accession>A0AAV2QRX0</accession>
<evidence type="ECO:0000313" key="12">
    <source>
        <dbReference type="Proteomes" id="UP001497623"/>
    </source>
</evidence>
<evidence type="ECO:0000256" key="7">
    <source>
        <dbReference type="ARBA" id="ARBA00023157"/>
    </source>
</evidence>
<dbReference type="SUPFAM" id="SSF69000">
    <property type="entry name" value="FAD-dependent thiol oxidase"/>
    <property type="match status" value="1"/>
</dbReference>
<evidence type="ECO:0000256" key="8">
    <source>
        <dbReference type="ARBA" id="ARBA00048864"/>
    </source>
</evidence>
<feature type="non-terminal residue" evidence="11">
    <location>
        <position position="1"/>
    </location>
</feature>
<dbReference type="PANTHER" id="PTHR12645:SF0">
    <property type="entry name" value="FAD-LINKED SULFHYDRYL OXIDASE ALR"/>
    <property type="match status" value="1"/>
</dbReference>
<comment type="subcellular location">
    <subcellularLocation>
        <location evidence="2">Mitochondrion intermembrane space</location>
    </subcellularLocation>
</comment>
<dbReference type="EC" id="1.8.3.2" evidence="9"/>
<dbReference type="Proteomes" id="UP001497623">
    <property type="component" value="Unassembled WGS sequence"/>
</dbReference>
<dbReference type="AlphaFoldDB" id="A0AAV2QRX0"/>
<feature type="domain" description="ERV/ALR sulfhydryl oxidase" evidence="10">
    <location>
        <begin position="50"/>
        <end position="150"/>
    </location>
</feature>
<evidence type="ECO:0000313" key="11">
    <source>
        <dbReference type="EMBL" id="CAL4094728.1"/>
    </source>
</evidence>
<keyword evidence="5 9" id="KW-0560">Oxidoreductase</keyword>
<dbReference type="FunFam" id="1.20.120.310:FF:000003">
    <property type="entry name" value="Sulfhydryl oxidase"/>
    <property type="match status" value="1"/>
</dbReference>
<name>A0AAV2QRX0_MEGNR</name>
<dbReference type="PANTHER" id="PTHR12645">
    <property type="entry name" value="ALR/ERV"/>
    <property type="match status" value="1"/>
</dbReference>
<proteinExistence type="predicted"/>
<comment type="cofactor">
    <cofactor evidence="1 9">
        <name>FAD</name>
        <dbReference type="ChEBI" id="CHEBI:57692"/>
    </cofactor>
</comment>
<comment type="catalytic activity">
    <reaction evidence="8 9">
        <text>2 R'C(R)SH + O2 = R'C(R)S-S(R)CR' + H2O2</text>
        <dbReference type="Rhea" id="RHEA:17357"/>
        <dbReference type="ChEBI" id="CHEBI:15379"/>
        <dbReference type="ChEBI" id="CHEBI:16240"/>
        <dbReference type="ChEBI" id="CHEBI:16520"/>
        <dbReference type="ChEBI" id="CHEBI:17412"/>
        <dbReference type="EC" id="1.8.3.2"/>
    </reaction>
</comment>
<dbReference type="InterPro" id="IPR017905">
    <property type="entry name" value="ERV/ALR_sulphydryl_oxidase"/>
</dbReference>
<dbReference type="Gene3D" id="1.20.120.310">
    <property type="entry name" value="ERV/ALR sulfhydryl oxidase domain"/>
    <property type="match status" value="1"/>
</dbReference>
<dbReference type="InterPro" id="IPR036774">
    <property type="entry name" value="ERV/ALR_sulphydryl_oxid_sf"/>
</dbReference>
<keyword evidence="6" id="KW-0496">Mitochondrion</keyword>
<organism evidence="11 12">
    <name type="scientific">Meganyctiphanes norvegica</name>
    <name type="common">Northern krill</name>
    <name type="synonym">Thysanopoda norvegica</name>
    <dbReference type="NCBI Taxonomy" id="48144"/>
    <lineage>
        <taxon>Eukaryota</taxon>
        <taxon>Metazoa</taxon>
        <taxon>Ecdysozoa</taxon>
        <taxon>Arthropoda</taxon>
        <taxon>Crustacea</taxon>
        <taxon>Multicrustacea</taxon>
        <taxon>Malacostraca</taxon>
        <taxon>Eumalacostraca</taxon>
        <taxon>Eucarida</taxon>
        <taxon>Euphausiacea</taxon>
        <taxon>Euphausiidae</taxon>
        <taxon>Meganyctiphanes</taxon>
    </lineage>
</organism>
<reference evidence="11 12" key="1">
    <citation type="submission" date="2024-05" db="EMBL/GenBank/DDBJ databases">
        <authorList>
            <person name="Wallberg A."/>
        </authorList>
    </citation>
    <scope>NUCLEOTIDE SEQUENCE [LARGE SCALE GENOMIC DNA]</scope>
</reference>
<dbReference type="PROSITE" id="PS51324">
    <property type="entry name" value="ERV_ALR"/>
    <property type="match status" value="1"/>
</dbReference>
<evidence type="ECO:0000259" key="10">
    <source>
        <dbReference type="PROSITE" id="PS51324"/>
    </source>
</evidence>
<dbReference type="GO" id="GO:0005758">
    <property type="term" value="C:mitochondrial intermembrane space"/>
    <property type="evidence" value="ECO:0007669"/>
    <property type="project" value="UniProtKB-SubCell"/>
</dbReference>
<sequence>SMMATPSADDVILPGSRKPCRACSDFKSWMKAPPGIGNSASTGMGKKLGCPADSIELGRGTWRLLHSMAAYYPEKPSEETQGNMMSFIHLFSKFYPCWHCAEDFRDWLKTNTPNVSSQGALSNFFCNAHNEVNRKLGKPEFDCSLLNQRWLDGWNDGSCD</sequence>
<gene>
    <name evidence="11" type="ORF">MNOR_LOCUS15221</name>
</gene>
<evidence type="ECO:0000256" key="9">
    <source>
        <dbReference type="RuleBase" id="RU371123"/>
    </source>
</evidence>
<keyword evidence="3 9" id="KW-0285">Flavoprotein</keyword>
<dbReference type="EMBL" id="CAXKWB010009431">
    <property type="protein sequence ID" value="CAL4094728.1"/>
    <property type="molecule type" value="Genomic_DNA"/>
</dbReference>
<evidence type="ECO:0000256" key="6">
    <source>
        <dbReference type="ARBA" id="ARBA00023128"/>
    </source>
</evidence>
<evidence type="ECO:0000256" key="3">
    <source>
        <dbReference type="ARBA" id="ARBA00022630"/>
    </source>
</evidence>